<dbReference type="InterPro" id="IPR051327">
    <property type="entry name" value="MATE_MepA_subfamily"/>
</dbReference>
<dbReference type="InterPro" id="IPR045070">
    <property type="entry name" value="MATE_MepA-like"/>
</dbReference>
<keyword evidence="3 6" id="KW-0812">Transmembrane</keyword>
<evidence type="ECO:0000256" key="3">
    <source>
        <dbReference type="ARBA" id="ARBA00022692"/>
    </source>
</evidence>
<keyword evidence="5 6" id="KW-0472">Membrane</keyword>
<feature type="transmembrane region" description="Helical" evidence="6">
    <location>
        <begin position="201"/>
        <end position="222"/>
    </location>
</feature>
<keyword evidence="2" id="KW-1003">Cell membrane</keyword>
<sequence>MSQTETRENELASAPIGRLLFKMALPCITAQIINALYNIVDRMYIGRMEGTGKTALAGVGIAFPLIMIISAFAYLIGQGGAPLASIKLGEQRKDYAEKILSQCFVTMLGISAVLMAVIYLVKTPLLVAFGASDATLPYAEDYLSIYLLGTFFVQISLGMNFFVTAQGFASVSMRTTLIGAVVNIILDPLFIFVFGMGVKGAAIATVIAQAASAVWVLTFLFGKKTTLRIRKEYVRPQWQILKPVIALGLSPFIMNVTESAIQIVFTSGMQKYGGDDYVSVVSLLVTCMSVLTMPMMGLCQGAQPITSYNYGAG</sequence>
<feature type="transmembrane region" description="Helical" evidence="6">
    <location>
        <begin position="243"/>
        <end position="265"/>
    </location>
</feature>
<evidence type="ECO:0000256" key="5">
    <source>
        <dbReference type="ARBA" id="ARBA00023136"/>
    </source>
</evidence>
<evidence type="ECO:0000313" key="7">
    <source>
        <dbReference type="EMBL" id="HIT94975.1"/>
    </source>
</evidence>
<evidence type="ECO:0000313" key="8">
    <source>
        <dbReference type="Proteomes" id="UP000824160"/>
    </source>
</evidence>
<evidence type="ECO:0000256" key="1">
    <source>
        <dbReference type="ARBA" id="ARBA00004651"/>
    </source>
</evidence>
<dbReference type="NCBIfam" id="TIGR00797">
    <property type="entry name" value="matE"/>
    <property type="match status" value="1"/>
</dbReference>
<feature type="transmembrane region" description="Helical" evidence="6">
    <location>
        <begin position="98"/>
        <end position="122"/>
    </location>
</feature>
<dbReference type="GO" id="GO:0015297">
    <property type="term" value="F:antiporter activity"/>
    <property type="evidence" value="ECO:0007669"/>
    <property type="project" value="InterPro"/>
</dbReference>
<dbReference type="InterPro" id="IPR002528">
    <property type="entry name" value="MATE_fam"/>
</dbReference>
<evidence type="ECO:0000256" key="4">
    <source>
        <dbReference type="ARBA" id="ARBA00022989"/>
    </source>
</evidence>
<comment type="caution">
    <text evidence="7">The sequence shown here is derived from an EMBL/GenBank/DDBJ whole genome shotgun (WGS) entry which is preliminary data.</text>
</comment>
<gene>
    <name evidence="7" type="ORF">IAC43_07290</name>
</gene>
<feature type="non-terminal residue" evidence="7">
    <location>
        <position position="313"/>
    </location>
</feature>
<keyword evidence="4 6" id="KW-1133">Transmembrane helix</keyword>
<organism evidence="7 8">
    <name type="scientific">Candidatus Faecivivens stercoripullorum</name>
    <dbReference type="NCBI Taxonomy" id="2840805"/>
    <lineage>
        <taxon>Bacteria</taxon>
        <taxon>Bacillati</taxon>
        <taxon>Bacillota</taxon>
        <taxon>Clostridia</taxon>
        <taxon>Eubacteriales</taxon>
        <taxon>Oscillospiraceae</taxon>
        <taxon>Oscillospiraceae incertae sedis</taxon>
        <taxon>Candidatus Faecivivens</taxon>
    </lineage>
</organism>
<evidence type="ECO:0000256" key="6">
    <source>
        <dbReference type="SAM" id="Phobius"/>
    </source>
</evidence>
<accession>A0A9D1KSA4</accession>
<feature type="transmembrane region" description="Helical" evidence="6">
    <location>
        <begin position="142"/>
        <end position="163"/>
    </location>
</feature>
<protein>
    <submittedName>
        <fullName evidence="7">MATE family efflux transporter</fullName>
    </submittedName>
</protein>
<dbReference type="PANTHER" id="PTHR43823:SF3">
    <property type="entry name" value="MULTIDRUG EXPORT PROTEIN MEPA"/>
    <property type="match status" value="1"/>
</dbReference>
<dbReference type="CDD" id="cd13143">
    <property type="entry name" value="MATE_MepA_like"/>
    <property type="match status" value="1"/>
</dbReference>
<reference evidence="7" key="2">
    <citation type="journal article" date="2021" name="PeerJ">
        <title>Extensive microbial diversity within the chicken gut microbiome revealed by metagenomics and culture.</title>
        <authorList>
            <person name="Gilroy R."/>
            <person name="Ravi A."/>
            <person name="Getino M."/>
            <person name="Pursley I."/>
            <person name="Horton D.L."/>
            <person name="Alikhan N.F."/>
            <person name="Baker D."/>
            <person name="Gharbi K."/>
            <person name="Hall N."/>
            <person name="Watson M."/>
            <person name="Adriaenssens E.M."/>
            <person name="Foster-Nyarko E."/>
            <person name="Jarju S."/>
            <person name="Secka A."/>
            <person name="Antonio M."/>
            <person name="Oren A."/>
            <person name="Chaudhuri R.R."/>
            <person name="La Ragione R."/>
            <person name="Hildebrand F."/>
            <person name="Pallen M.J."/>
        </authorList>
    </citation>
    <scope>NUCLEOTIDE SEQUENCE</scope>
    <source>
        <strain evidence="7">ChiBcec7-5410</strain>
    </source>
</reference>
<feature type="transmembrane region" description="Helical" evidence="6">
    <location>
        <begin position="55"/>
        <end position="77"/>
    </location>
</feature>
<feature type="transmembrane region" description="Helical" evidence="6">
    <location>
        <begin position="277"/>
        <end position="299"/>
    </location>
</feature>
<dbReference type="PANTHER" id="PTHR43823">
    <property type="entry name" value="SPORULATION PROTEIN YKVU"/>
    <property type="match status" value="1"/>
</dbReference>
<dbReference type="Pfam" id="PF01554">
    <property type="entry name" value="MatE"/>
    <property type="match status" value="2"/>
</dbReference>
<dbReference type="GO" id="GO:0042910">
    <property type="term" value="F:xenobiotic transmembrane transporter activity"/>
    <property type="evidence" value="ECO:0007669"/>
    <property type="project" value="InterPro"/>
</dbReference>
<dbReference type="AlphaFoldDB" id="A0A9D1KSA4"/>
<feature type="transmembrane region" description="Helical" evidence="6">
    <location>
        <begin position="20"/>
        <end position="40"/>
    </location>
</feature>
<proteinExistence type="predicted"/>
<comment type="subcellular location">
    <subcellularLocation>
        <location evidence="1">Cell membrane</location>
        <topology evidence="1">Multi-pass membrane protein</topology>
    </subcellularLocation>
</comment>
<dbReference type="Proteomes" id="UP000824160">
    <property type="component" value="Unassembled WGS sequence"/>
</dbReference>
<evidence type="ECO:0000256" key="2">
    <source>
        <dbReference type="ARBA" id="ARBA00022475"/>
    </source>
</evidence>
<feature type="transmembrane region" description="Helical" evidence="6">
    <location>
        <begin position="175"/>
        <end position="195"/>
    </location>
</feature>
<dbReference type="GO" id="GO:0005886">
    <property type="term" value="C:plasma membrane"/>
    <property type="evidence" value="ECO:0007669"/>
    <property type="project" value="UniProtKB-SubCell"/>
</dbReference>
<name>A0A9D1KSA4_9FIRM</name>
<dbReference type="EMBL" id="DVLW01000201">
    <property type="protein sequence ID" value="HIT94975.1"/>
    <property type="molecule type" value="Genomic_DNA"/>
</dbReference>
<reference evidence="7" key="1">
    <citation type="submission" date="2020-10" db="EMBL/GenBank/DDBJ databases">
        <authorList>
            <person name="Gilroy R."/>
        </authorList>
    </citation>
    <scope>NUCLEOTIDE SEQUENCE</scope>
    <source>
        <strain evidence="7">ChiBcec7-5410</strain>
    </source>
</reference>